<dbReference type="InterPro" id="IPR055414">
    <property type="entry name" value="LRR_R13L4/SHOC2-like"/>
</dbReference>
<evidence type="ECO:0000313" key="6">
    <source>
        <dbReference type="Proteomes" id="UP001634394"/>
    </source>
</evidence>
<dbReference type="Gene3D" id="2.30.42.10">
    <property type="match status" value="1"/>
</dbReference>
<feature type="compositionally biased region" description="Basic residues" evidence="3">
    <location>
        <begin position="659"/>
        <end position="670"/>
    </location>
</feature>
<evidence type="ECO:0000256" key="2">
    <source>
        <dbReference type="ARBA" id="ARBA00022737"/>
    </source>
</evidence>
<dbReference type="InterPro" id="IPR050614">
    <property type="entry name" value="Synaptic_Scaffolding_LAP-MAGUK"/>
</dbReference>
<keyword evidence="6" id="KW-1185">Reference proteome</keyword>
<accession>A0ABD3W3J1</accession>
<dbReference type="Pfam" id="PF13855">
    <property type="entry name" value="LRR_8"/>
    <property type="match status" value="3"/>
</dbReference>
<dbReference type="EMBL" id="JBJQND010000008">
    <property type="protein sequence ID" value="KAL3868446.1"/>
    <property type="molecule type" value="Genomic_DNA"/>
</dbReference>
<dbReference type="InterPro" id="IPR036034">
    <property type="entry name" value="PDZ_sf"/>
</dbReference>
<dbReference type="Pfam" id="PF00595">
    <property type="entry name" value="PDZ"/>
    <property type="match status" value="1"/>
</dbReference>
<dbReference type="FunFam" id="3.80.10.10:FF:000118">
    <property type="entry name" value="Leucine rich repeat containing 7"/>
    <property type="match status" value="1"/>
</dbReference>
<keyword evidence="2" id="KW-0677">Repeat</keyword>
<dbReference type="InterPro" id="IPR032675">
    <property type="entry name" value="LRR_dom_sf"/>
</dbReference>
<dbReference type="InterPro" id="IPR003591">
    <property type="entry name" value="Leu-rich_rpt_typical-subtyp"/>
</dbReference>
<feature type="region of interest" description="Disordered" evidence="3">
    <location>
        <begin position="1124"/>
        <end position="1210"/>
    </location>
</feature>
<reference evidence="5 6" key="1">
    <citation type="submission" date="2024-11" db="EMBL/GenBank/DDBJ databases">
        <title>Chromosome-level genome assembly of the freshwater bivalve Anodonta woodiana.</title>
        <authorList>
            <person name="Chen X."/>
        </authorList>
    </citation>
    <scope>NUCLEOTIDE SEQUENCE [LARGE SCALE GENOMIC DNA]</scope>
    <source>
        <strain evidence="5">MN2024</strain>
        <tissue evidence="5">Gills</tissue>
    </source>
</reference>
<dbReference type="PANTHER" id="PTHR23119:SF50">
    <property type="entry name" value="PDZ DOMAIN-CONTAINING PROTEIN"/>
    <property type="match status" value="1"/>
</dbReference>
<dbReference type="InterPro" id="IPR001611">
    <property type="entry name" value="Leu-rich_rpt"/>
</dbReference>
<dbReference type="Gene3D" id="3.80.10.10">
    <property type="entry name" value="Ribonuclease Inhibitor"/>
    <property type="match status" value="2"/>
</dbReference>
<dbReference type="SUPFAM" id="SSF52058">
    <property type="entry name" value="L domain-like"/>
    <property type="match status" value="2"/>
</dbReference>
<feature type="region of interest" description="Disordered" evidence="3">
    <location>
        <begin position="978"/>
        <end position="998"/>
    </location>
</feature>
<feature type="compositionally biased region" description="Basic and acidic residues" evidence="3">
    <location>
        <begin position="852"/>
        <end position="866"/>
    </location>
</feature>
<dbReference type="InterPro" id="IPR001478">
    <property type="entry name" value="PDZ"/>
</dbReference>
<name>A0ABD3W3J1_SINWO</name>
<feature type="compositionally biased region" description="Polar residues" evidence="3">
    <location>
        <begin position="1153"/>
        <end position="1171"/>
    </location>
</feature>
<dbReference type="PROSITE" id="PS50106">
    <property type="entry name" value="PDZ"/>
    <property type="match status" value="1"/>
</dbReference>
<feature type="compositionally biased region" description="Pro residues" evidence="3">
    <location>
        <begin position="906"/>
        <end position="919"/>
    </location>
</feature>
<protein>
    <recommendedName>
        <fullName evidence="4">PDZ domain-containing protein</fullName>
    </recommendedName>
</protein>
<evidence type="ECO:0000256" key="1">
    <source>
        <dbReference type="ARBA" id="ARBA00022614"/>
    </source>
</evidence>
<gene>
    <name evidence="5" type="ORF">ACJMK2_041253</name>
</gene>
<feature type="compositionally biased region" description="Basic and acidic residues" evidence="3">
    <location>
        <begin position="571"/>
        <end position="601"/>
    </location>
</feature>
<keyword evidence="1" id="KW-0433">Leucine-rich repeat</keyword>
<evidence type="ECO:0000259" key="4">
    <source>
        <dbReference type="PROSITE" id="PS50106"/>
    </source>
</evidence>
<evidence type="ECO:0000256" key="3">
    <source>
        <dbReference type="SAM" id="MobiDB-lite"/>
    </source>
</evidence>
<dbReference type="SMART" id="SM00364">
    <property type="entry name" value="LRR_BAC"/>
    <property type="match status" value="10"/>
</dbReference>
<organism evidence="5 6">
    <name type="scientific">Sinanodonta woodiana</name>
    <name type="common">Chinese pond mussel</name>
    <name type="synonym">Anodonta woodiana</name>
    <dbReference type="NCBI Taxonomy" id="1069815"/>
    <lineage>
        <taxon>Eukaryota</taxon>
        <taxon>Metazoa</taxon>
        <taxon>Spiralia</taxon>
        <taxon>Lophotrochozoa</taxon>
        <taxon>Mollusca</taxon>
        <taxon>Bivalvia</taxon>
        <taxon>Autobranchia</taxon>
        <taxon>Heteroconchia</taxon>
        <taxon>Palaeoheterodonta</taxon>
        <taxon>Unionida</taxon>
        <taxon>Unionoidea</taxon>
        <taxon>Unionidae</taxon>
        <taxon>Unioninae</taxon>
        <taxon>Sinanodonta</taxon>
    </lineage>
</organism>
<dbReference type="PANTHER" id="PTHR23119">
    <property type="entry name" value="DISCS LARGE"/>
    <property type="match status" value="1"/>
</dbReference>
<feature type="compositionally biased region" description="Polar residues" evidence="3">
    <location>
        <begin position="1124"/>
        <end position="1144"/>
    </location>
</feature>
<feature type="compositionally biased region" description="Polar residues" evidence="3">
    <location>
        <begin position="978"/>
        <end position="992"/>
    </location>
</feature>
<dbReference type="AlphaFoldDB" id="A0ABD3W3J1"/>
<dbReference type="SMART" id="SM00369">
    <property type="entry name" value="LRR_TYP"/>
    <property type="match status" value="12"/>
</dbReference>
<evidence type="ECO:0000313" key="5">
    <source>
        <dbReference type="EMBL" id="KAL3868446.1"/>
    </source>
</evidence>
<feature type="region of interest" description="Disordered" evidence="3">
    <location>
        <begin position="560"/>
        <end position="678"/>
    </location>
</feature>
<comment type="caution">
    <text evidence="5">The sequence shown here is derived from an EMBL/GenBank/DDBJ whole genome shotgun (WGS) entry which is preliminary data.</text>
</comment>
<feature type="region of interest" description="Disordered" evidence="3">
    <location>
        <begin position="881"/>
        <end position="939"/>
    </location>
</feature>
<dbReference type="PROSITE" id="PS51450">
    <property type="entry name" value="LRR"/>
    <property type="match status" value="4"/>
</dbReference>
<sequence>MARLVKKCPCLRPQIEDDVRVLDYRHYSLTDVPGDVFNFERTLEELYVDSNQIQDLPRELFYCHGLRKLSISDNEITNIPPAISSLVSLEEIDLSKNGIIDIPESIKSCKYLRSVDASVNPLGKLPDGFTQLLNLSQLYLNDTFLDYLPGNFGRLSKLKTLEIRENHLKTLPKSFSRLTELEKLDIGHNEFTELPDVIGNLCNLLELWCDQNQITTITPTIGNLKQLMFLDACRNQLQSLPAEIEGCTSLADLHLTSNQLKELPESLGNLSNLTTLKVDDNQLVSLPSTIGGLTALSELNVSINDLQDLPASLGLLRNLRTFYTDENQLEFIPAELGSCSGITVLSLRGNRLEYIPDEIGRIPHLRVLNISNNNLKYLPFTFIKLKELQAMWLSENQTRPLIPLQSEYDHDTGRKILTCYLLPQGPPRDNGEVGGDTDSFHASMWEEERRHRQMIHFEFGDESDSDGKLIRCPTPYPKEMREKLRHIRNLQMRQNMLTNGEPQWSKGEDNPAYEETSSMERLNLLSNEITDGGRHNKSSSPSLKDSHKLYKYDKEKFAKDKARLHHTVSSVEKDHGSSHQRDDKPDKSKKSPDDSKSRKNEDDDGGFSHSRVKAVGSGPDIPTQSLGAEKTSRPLSGFSYCSQSELPTSLSHQSERHNHSQSHHSHRNRRMRDYDSDTGYRSDQEVLRLRRQQQLMYGIGTDPTNRRDNQSDIIPAVRHKSHHRDGYSSDLEGYKNRHIGNSSTNAPIQQQHNANSLPYNLNQHTQIHSSQKTYFTESVVRSDELYSQTIGSTKTISNQNLAVGGDDVGRLNSSLNPSYPPRSPSPLHKSRILDQSTPISPNPTQSFSFPSDHNDPGALEHKPIEKSEEWRKDLFNSVEQCRINNSEQTKRYLPNPQSYQSNLPPGGSPPPYKPAPPYSASPIQRQLPSTPHRASPYGRQLRQSPLREFQRMPDIQEHTDSANNDVKSIPEDLLRTKSQNGYHHGDYQNQGIPSMGSDKSIAVSKPYCSSQPLCYENPSALMFQYGSDLMSRTPKSQVYSQTNDSWKDSIVLNQRTQNTLNDSQLSARRFHPGDSPLIGGVVDRFGGIASSNGYLQDLPRNMDNSFQDVPSKFDDIAMFKNADPASQMSSSTDSGYVQGQNTFDKYSGGCGKSPSQGSPSPEQYNSESPYTASPHREIGGPPSREPTPVSTISEVRSGSGSSPRDTSNMRACERGIFVTKIQPEGPAAISLQPGDKILEVNGINFGHIEHDKAVSILKNNNAVSLYVERDSPS</sequence>
<dbReference type="SUPFAM" id="SSF50156">
    <property type="entry name" value="PDZ domain-like"/>
    <property type="match status" value="1"/>
</dbReference>
<feature type="region of interest" description="Disordered" evidence="3">
    <location>
        <begin position="528"/>
        <end position="547"/>
    </location>
</feature>
<feature type="compositionally biased region" description="Polar residues" evidence="3">
    <location>
        <begin position="1188"/>
        <end position="1209"/>
    </location>
</feature>
<feature type="compositionally biased region" description="Polar residues" evidence="3">
    <location>
        <begin position="833"/>
        <end position="851"/>
    </location>
</feature>
<dbReference type="Pfam" id="PF23598">
    <property type="entry name" value="LRR_14"/>
    <property type="match status" value="1"/>
</dbReference>
<feature type="region of interest" description="Disordered" evidence="3">
    <location>
        <begin position="498"/>
        <end position="517"/>
    </location>
</feature>
<proteinExistence type="predicted"/>
<dbReference type="Proteomes" id="UP001634394">
    <property type="component" value="Unassembled WGS sequence"/>
</dbReference>
<feature type="region of interest" description="Disordered" evidence="3">
    <location>
        <begin position="807"/>
        <end position="866"/>
    </location>
</feature>
<feature type="compositionally biased region" description="Polar residues" evidence="3">
    <location>
        <begin position="639"/>
        <end position="650"/>
    </location>
</feature>
<dbReference type="SMART" id="SM00228">
    <property type="entry name" value="PDZ"/>
    <property type="match status" value="1"/>
</dbReference>
<feature type="domain" description="PDZ" evidence="4">
    <location>
        <begin position="1215"/>
        <end position="1259"/>
    </location>
</feature>